<dbReference type="Pfam" id="PF00581">
    <property type="entry name" value="Rhodanese"/>
    <property type="match status" value="1"/>
</dbReference>
<dbReference type="SUPFAM" id="SSF52821">
    <property type="entry name" value="Rhodanese/Cell cycle control phosphatase"/>
    <property type="match status" value="1"/>
</dbReference>
<dbReference type="RefSeq" id="WP_163064629.1">
    <property type="nucleotide sequence ID" value="NZ_JAAGLI010001252.1"/>
</dbReference>
<proteinExistence type="predicted"/>
<dbReference type="Proteomes" id="UP000475532">
    <property type="component" value="Unassembled WGS sequence"/>
</dbReference>
<feature type="transmembrane region" description="Helical" evidence="1">
    <location>
        <begin position="143"/>
        <end position="166"/>
    </location>
</feature>
<dbReference type="Gene3D" id="6.10.140.1340">
    <property type="match status" value="1"/>
</dbReference>
<dbReference type="PANTHER" id="PTHR44086">
    <property type="entry name" value="THIOSULFATE SULFURTRANSFERASE RDL2, MITOCHONDRIAL-RELATED"/>
    <property type="match status" value="1"/>
</dbReference>
<dbReference type="EMBL" id="JAAGLI010001252">
    <property type="protein sequence ID" value="NEA29983.1"/>
    <property type="molecule type" value="Genomic_DNA"/>
</dbReference>
<feature type="domain" description="Rhodanese" evidence="2">
    <location>
        <begin position="19"/>
        <end position="108"/>
    </location>
</feature>
<reference evidence="3 4" key="1">
    <citation type="submission" date="2020-01" db="EMBL/GenBank/DDBJ databases">
        <title>Insect and environment-associated Actinomycetes.</title>
        <authorList>
            <person name="Currrie C."/>
            <person name="Chevrette M."/>
            <person name="Carlson C."/>
            <person name="Stubbendieck R."/>
            <person name="Wendt-Pienkowski E."/>
        </authorList>
    </citation>
    <scope>NUCLEOTIDE SEQUENCE [LARGE SCALE GENOMIC DNA]</scope>
    <source>
        <strain evidence="3 4">SID10258</strain>
    </source>
</reference>
<organism evidence="3 4">
    <name type="scientific">Actinomadura bangladeshensis</name>
    <dbReference type="NCBI Taxonomy" id="453573"/>
    <lineage>
        <taxon>Bacteria</taxon>
        <taxon>Bacillati</taxon>
        <taxon>Actinomycetota</taxon>
        <taxon>Actinomycetes</taxon>
        <taxon>Streptosporangiales</taxon>
        <taxon>Thermomonosporaceae</taxon>
        <taxon>Actinomadura</taxon>
    </lineage>
</organism>
<accession>A0A6L9QZG4</accession>
<dbReference type="GO" id="GO:0004792">
    <property type="term" value="F:thiosulfate-cyanide sulfurtransferase activity"/>
    <property type="evidence" value="ECO:0007669"/>
    <property type="project" value="TreeGrafter"/>
</dbReference>
<keyword evidence="1" id="KW-0812">Transmembrane</keyword>
<dbReference type="AlphaFoldDB" id="A0A6L9QZG4"/>
<sequence length="192" mass="20257">MPRLSPKIDAASLRDLLAAPDAPRLLDVRTPAEFAATHIPGSYNVPLDTLREHRAELRGSLDDVVLVCRTGARAAQADRALGEAGMTNVHILDGGIAAWEAAGAPLNRNRSRWDLERQVRLVAGVLVLTGVVGGLALPGLEWLAAAIGAGLTIAALTNTCMMGMLLAKLPFNRTTACSTESMVALLRDGRSC</sequence>
<keyword evidence="1" id="KW-0472">Membrane</keyword>
<dbReference type="Gene3D" id="3.40.250.10">
    <property type="entry name" value="Rhodanese-like domain"/>
    <property type="match status" value="1"/>
</dbReference>
<keyword evidence="1" id="KW-1133">Transmembrane helix</keyword>
<protein>
    <submittedName>
        <fullName evidence="3">Rhodanese-like domain-containing protein</fullName>
    </submittedName>
</protein>
<dbReference type="InterPro" id="IPR021309">
    <property type="entry name" value="YgaP-like_TM"/>
</dbReference>
<evidence type="ECO:0000313" key="4">
    <source>
        <dbReference type="Proteomes" id="UP000475532"/>
    </source>
</evidence>
<dbReference type="InterPro" id="IPR001763">
    <property type="entry name" value="Rhodanese-like_dom"/>
</dbReference>
<feature type="transmembrane region" description="Helical" evidence="1">
    <location>
        <begin position="119"/>
        <end position="137"/>
    </location>
</feature>
<evidence type="ECO:0000259" key="2">
    <source>
        <dbReference type="PROSITE" id="PS50206"/>
    </source>
</evidence>
<dbReference type="PANTHER" id="PTHR44086:SF13">
    <property type="entry name" value="THIOSULFATE SULFURTRANSFERASE PSPE"/>
    <property type="match status" value="1"/>
</dbReference>
<dbReference type="PROSITE" id="PS50206">
    <property type="entry name" value="RHODANESE_3"/>
    <property type="match status" value="1"/>
</dbReference>
<evidence type="ECO:0000256" key="1">
    <source>
        <dbReference type="SAM" id="Phobius"/>
    </source>
</evidence>
<dbReference type="InterPro" id="IPR036873">
    <property type="entry name" value="Rhodanese-like_dom_sf"/>
</dbReference>
<dbReference type="Pfam" id="PF11127">
    <property type="entry name" value="YgaP-like_TM"/>
    <property type="match status" value="1"/>
</dbReference>
<dbReference type="CDD" id="cd00158">
    <property type="entry name" value="RHOD"/>
    <property type="match status" value="1"/>
</dbReference>
<gene>
    <name evidence="3" type="ORF">G3I70_46920</name>
</gene>
<evidence type="ECO:0000313" key="3">
    <source>
        <dbReference type="EMBL" id="NEA29983.1"/>
    </source>
</evidence>
<name>A0A6L9QZG4_9ACTN</name>
<comment type="caution">
    <text evidence="3">The sequence shown here is derived from an EMBL/GenBank/DDBJ whole genome shotgun (WGS) entry which is preliminary data.</text>
</comment>
<dbReference type="SMART" id="SM00450">
    <property type="entry name" value="RHOD"/>
    <property type="match status" value="1"/>
</dbReference>